<dbReference type="Proteomes" id="UP000636709">
    <property type="component" value="Unassembled WGS sequence"/>
</dbReference>
<evidence type="ECO:0000313" key="1">
    <source>
        <dbReference type="EMBL" id="KAF8780664.1"/>
    </source>
</evidence>
<gene>
    <name evidence="1" type="ORF">HU200_001267</name>
</gene>
<sequence length="52" mass="6212">MPKRFVPRNCSMNKFVLQFNKLLFDCNRSEDTTEFDTKLYVVLMYAATQLML</sequence>
<dbReference type="AlphaFoldDB" id="A0A835FZ29"/>
<reference evidence="1" key="1">
    <citation type="submission" date="2020-07" db="EMBL/GenBank/DDBJ databases">
        <title>Genome sequence and genetic diversity analysis of an under-domesticated orphan crop, white fonio (Digitaria exilis).</title>
        <authorList>
            <person name="Bennetzen J.L."/>
            <person name="Chen S."/>
            <person name="Ma X."/>
            <person name="Wang X."/>
            <person name="Yssel A.E.J."/>
            <person name="Chaluvadi S.R."/>
            <person name="Johnson M."/>
            <person name="Gangashetty P."/>
            <person name="Hamidou F."/>
            <person name="Sanogo M.D."/>
            <person name="Zwaenepoel A."/>
            <person name="Wallace J."/>
            <person name="Van De Peer Y."/>
            <person name="Van Deynze A."/>
        </authorList>
    </citation>
    <scope>NUCLEOTIDE SEQUENCE</scope>
    <source>
        <tissue evidence="1">Leaves</tissue>
    </source>
</reference>
<organism evidence="1 2">
    <name type="scientific">Digitaria exilis</name>
    <dbReference type="NCBI Taxonomy" id="1010633"/>
    <lineage>
        <taxon>Eukaryota</taxon>
        <taxon>Viridiplantae</taxon>
        <taxon>Streptophyta</taxon>
        <taxon>Embryophyta</taxon>
        <taxon>Tracheophyta</taxon>
        <taxon>Spermatophyta</taxon>
        <taxon>Magnoliopsida</taxon>
        <taxon>Liliopsida</taxon>
        <taxon>Poales</taxon>
        <taxon>Poaceae</taxon>
        <taxon>PACMAD clade</taxon>
        <taxon>Panicoideae</taxon>
        <taxon>Panicodae</taxon>
        <taxon>Paniceae</taxon>
        <taxon>Anthephorinae</taxon>
        <taxon>Digitaria</taxon>
    </lineage>
</organism>
<protein>
    <submittedName>
        <fullName evidence="1">Uncharacterized protein</fullName>
    </submittedName>
</protein>
<evidence type="ECO:0000313" key="2">
    <source>
        <dbReference type="Proteomes" id="UP000636709"/>
    </source>
</evidence>
<keyword evidence="2" id="KW-1185">Reference proteome</keyword>
<dbReference type="EMBL" id="JACEFO010000121">
    <property type="protein sequence ID" value="KAF8780664.1"/>
    <property type="molecule type" value="Genomic_DNA"/>
</dbReference>
<comment type="caution">
    <text evidence="1">The sequence shown here is derived from an EMBL/GenBank/DDBJ whole genome shotgun (WGS) entry which is preliminary data.</text>
</comment>
<proteinExistence type="predicted"/>
<name>A0A835FZ29_9POAL</name>
<accession>A0A835FZ29</accession>